<proteinExistence type="predicted"/>
<dbReference type="PROSITE" id="PS50075">
    <property type="entry name" value="CARRIER"/>
    <property type="match status" value="1"/>
</dbReference>
<dbReference type="KEGG" id="stac:ABII15_14005"/>
<accession>A0AAU8IRY6</accession>
<sequence>MDEQKVAEHIKISLEAVLNREIGELGPETRLFEDLVLDSTSVLELLMSLEDTIGLEIDPDELDADVFRSFGSLSEYVMNQQRKAAA</sequence>
<organism evidence="2">
    <name type="scientific">Streptomyces tabacisoli</name>
    <dbReference type="NCBI Taxonomy" id="3156398"/>
    <lineage>
        <taxon>Bacteria</taxon>
        <taxon>Bacillati</taxon>
        <taxon>Actinomycetota</taxon>
        <taxon>Actinomycetes</taxon>
        <taxon>Kitasatosporales</taxon>
        <taxon>Streptomycetaceae</taxon>
        <taxon>Streptomyces</taxon>
    </lineage>
</organism>
<dbReference type="RefSeq" id="WP_353942652.1">
    <property type="nucleotide sequence ID" value="NZ_CP159534.1"/>
</dbReference>
<gene>
    <name evidence="2" type="ORF">ABII15_14005</name>
</gene>
<feature type="domain" description="Carrier" evidence="1">
    <location>
        <begin position="1"/>
        <end position="81"/>
    </location>
</feature>
<name>A0AAU8IRY6_9ACTN</name>
<dbReference type="SUPFAM" id="SSF47336">
    <property type="entry name" value="ACP-like"/>
    <property type="match status" value="1"/>
</dbReference>
<dbReference type="Gene3D" id="1.10.1200.10">
    <property type="entry name" value="ACP-like"/>
    <property type="match status" value="1"/>
</dbReference>
<dbReference type="InterPro" id="IPR009081">
    <property type="entry name" value="PP-bd_ACP"/>
</dbReference>
<dbReference type="InterPro" id="IPR036736">
    <property type="entry name" value="ACP-like_sf"/>
</dbReference>
<dbReference type="EMBL" id="CP159534">
    <property type="protein sequence ID" value="XCJ71020.1"/>
    <property type="molecule type" value="Genomic_DNA"/>
</dbReference>
<evidence type="ECO:0000259" key="1">
    <source>
        <dbReference type="PROSITE" id="PS50075"/>
    </source>
</evidence>
<protein>
    <submittedName>
        <fullName evidence="2">Acyl carrier protein</fullName>
    </submittedName>
</protein>
<evidence type="ECO:0000313" key="2">
    <source>
        <dbReference type="EMBL" id="XCJ71020.1"/>
    </source>
</evidence>
<dbReference type="AlphaFoldDB" id="A0AAU8IRY6"/>
<reference evidence="2" key="1">
    <citation type="submission" date="2024-06" db="EMBL/GenBank/DDBJ databases">
        <title>Streptomyces sp. strain HUAS MG91 genome sequences.</title>
        <authorList>
            <person name="Mo P."/>
        </authorList>
    </citation>
    <scope>NUCLEOTIDE SEQUENCE</scope>
    <source>
        <strain evidence="2">HUAS MG91</strain>
    </source>
</reference>
<dbReference type="Pfam" id="PF00550">
    <property type="entry name" value="PP-binding"/>
    <property type="match status" value="1"/>
</dbReference>